<dbReference type="InterPro" id="IPR036709">
    <property type="entry name" value="Autotransporte_beta_dom_sf"/>
</dbReference>
<evidence type="ECO:0000256" key="2">
    <source>
        <dbReference type="SAM" id="MobiDB-lite"/>
    </source>
</evidence>
<sequence length="1636" mass="164932">MNRIYRLTKDKNTGRTVVASELAKSGGGWGRVAAAGGVVAFAAMSSAAYAVDYADTVTNTDLSSADTIVTTDDGHHGFVVTDGNVYAAPDNNVITTRGNAAVGVFLSGSGSKAELNNVSVVTSGDDDGNGNAAHGIYVDGGSELNMTVSNGRRNSVIVSGYGASGIKMGNGAAATIDSADISVHGTNAGGDYDSVNAGILAREGNASLTISNSTISTDRSYAYGVNVGRLMGYNFSFTNLRVATAGDNSIGVVFYGNKSTLTADTSSSIETKGESSLGLLAGTDANVAWADGNIATHGSNSDGVHVMGSASLTLTNTRVSADQGEGVNVSGSGTLTTVNSTISTGDGGKDAVYVDGAGNTLNFDAATTLKTTADGAYGLTLANGAQQTFLPGSVLPTFDVSGKDAAAIRVTGVSSTATFSGALFDGASMTLGAESWGILAENGGAVIFQGAGGGTSGVGIWARGTPAQEGSVQYLNDAAAIDTKFRIDDYGTIDISRINAPSLTIDSLEGKGGTMELGSHGLIVNGSASTTYAGKIDGSGDVTRSGTGTLTLTGGDAFAFGGGVHIADTATLGVSDAATSAAGKQFDFAAPGATLNVDASVGTFELGGITSNTAGDGTIHLGGNLNVNNSTTDSAFSGTIDGDGQLIKNGTATLTLGGAHSFDHTGITDIQGGQLSATGAANASGHTINVGTSGTLDAQTVSGTGFTVGMITGDGTINIGAKSLTVDGTNSGTFSGSINGTGDLVKTNSGTLTLSGSNAFNYTGATDIQGGVLALQNVTPGTFTKTFTLDGGWLDLSEAGTPNETNATNWPRITIDQGTNAAKGGVIGADDNVHYDIGTGNTETIGYQIGSGTASPNGKGVFVLKDGDGTLELTGDNEYVGNTRINGGILKISADQNLGDTSVAREVVLNGGKLEVAGSFTSQRDIELRKDGAVIVDAGADTTWSSVHGSNGTDFVFTKEGDGRLAFSGASRMSGVIANAGTLDMGPATVNSTSAGVAAVAAHNNSSVSFTNGTINSAGDGIVSDGNTNVTLNNTAVNTGAGSALYHVTAGNGTLTTNGSTLNGTVMADAGTTLNLNLNNGSAYTGSFTRGSGSTVNLSLDPGSTYTGAVAADAGSTFNMAITDAASQWNMTGDSMVNSLTNLGTVNFGGGAPGGGYQTLSVAGDYTGGGTLAMRTELNLGGSMSNQHTDRMIVTGDATGTTKLHMTTTGSGGNSNTRNDNKAHGDEGISLVQVGGTAAANSFQLDTNYVVGANSAYQYRLFAYGPGSKWGAADPTQSVMPNNGDNTWDYRLQTAYEDPGGNVTPGQPKDDPVVPSRPLLVPQASAYLVAPLVLQRYAATVMDGLHSRLGDIRHGANGSSVVGGEAFARVFGDTGSYTPNLPFQKYGYGFDQQTQAMQFGGNFLRYTTSGGDAFRVGVAATIGSAHATPRTTADNSSDLSVQAQTLALTATWMSQEGWYADAVLGGTFYRTTVKSLARNVGTLYGTGLDMALEGGRQIELTSGLMIEPRVQFIGHTANFRNMTDADGVAVGINNSRSITAATGVRVSYPIQGVASSARPYADIGWGYTQMFGGDVNLPGTDPLSTGGVGGAMQLALGLTGQFSPRFQGYAEVNGQVRTGRHGNSGVGGKVGLRYEF</sequence>
<accession>A0A5E5AQ29</accession>
<dbReference type="NCBIfam" id="TIGR01414">
    <property type="entry name" value="autotrans_barl"/>
    <property type="match status" value="1"/>
</dbReference>
<dbReference type="SMART" id="SM00710">
    <property type="entry name" value="PbH1"/>
    <property type="match status" value="6"/>
</dbReference>
<dbReference type="GO" id="GO:0019867">
    <property type="term" value="C:outer membrane"/>
    <property type="evidence" value="ECO:0007669"/>
    <property type="project" value="InterPro"/>
</dbReference>
<gene>
    <name evidence="4" type="primary">bmaC_7</name>
    <name evidence="4" type="ORF">PAN31117_05085</name>
</gene>
<dbReference type="Gene3D" id="2.40.128.130">
    <property type="entry name" value="Autotransporter beta-domain"/>
    <property type="match status" value="1"/>
</dbReference>
<dbReference type="InterPro" id="IPR005546">
    <property type="entry name" value="Autotransporte_beta"/>
</dbReference>
<dbReference type="NCBIfam" id="TIGR02601">
    <property type="entry name" value="autotrns_rpt"/>
    <property type="match status" value="2"/>
</dbReference>
<evidence type="ECO:0000256" key="1">
    <source>
        <dbReference type="ARBA" id="ARBA00022729"/>
    </source>
</evidence>
<dbReference type="PROSITE" id="PS51208">
    <property type="entry name" value="AUTOTRANSPORTER"/>
    <property type="match status" value="1"/>
</dbReference>
<dbReference type="PANTHER" id="PTHR35037:SF3">
    <property type="entry name" value="C-TERMINAL REGION OF AIDA-LIKE PROTEIN"/>
    <property type="match status" value="1"/>
</dbReference>
<dbReference type="Pfam" id="PF12951">
    <property type="entry name" value="PATR"/>
    <property type="match status" value="4"/>
</dbReference>
<organism evidence="4 5">
    <name type="scientific">Pandoraea anapnoica</name>
    <dbReference type="NCBI Taxonomy" id="2508301"/>
    <lineage>
        <taxon>Bacteria</taxon>
        <taxon>Pseudomonadati</taxon>
        <taxon>Pseudomonadota</taxon>
        <taxon>Betaproteobacteria</taxon>
        <taxon>Burkholderiales</taxon>
        <taxon>Burkholderiaceae</taxon>
        <taxon>Pandoraea</taxon>
    </lineage>
</organism>
<dbReference type="SMART" id="SM00869">
    <property type="entry name" value="Autotransporter"/>
    <property type="match status" value="1"/>
</dbReference>
<feature type="region of interest" description="Disordered" evidence="2">
    <location>
        <begin position="1205"/>
        <end position="1225"/>
    </location>
</feature>
<dbReference type="InterPro" id="IPR006626">
    <property type="entry name" value="PbH1"/>
</dbReference>
<evidence type="ECO:0000259" key="3">
    <source>
        <dbReference type="PROSITE" id="PS51208"/>
    </source>
</evidence>
<dbReference type="Gene3D" id="2.160.20.20">
    <property type="match status" value="2"/>
</dbReference>
<dbReference type="InterPro" id="IPR013425">
    <property type="entry name" value="Autotrns_rpt"/>
</dbReference>
<dbReference type="EMBL" id="CABPSP010000020">
    <property type="protein sequence ID" value="VVE75117.1"/>
    <property type="molecule type" value="Genomic_DNA"/>
</dbReference>
<keyword evidence="1" id="KW-0732">Signal</keyword>
<evidence type="ECO:0000313" key="4">
    <source>
        <dbReference type="EMBL" id="VVE75117.1"/>
    </source>
</evidence>
<dbReference type="InterPro" id="IPR012332">
    <property type="entry name" value="Autotransporter_pectin_lyase_C"/>
</dbReference>
<protein>
    <submittedName>
        <fullName evidence="4">Adhesin BmaC autotransporter</fullName>
    </submittedName>
</protein>
<dbReference type="InterPro" id="IPR051551">
    <property type="entry name" value="Autotransporter_adhesion"/>
</dbReference>
<feature type="compositionally biased region" description="Low complexity" evidence="2">
    <location>
        <begin position="1205"/>
        <end position="1217"/>
    </location>
</feature>
<dbReference type="InterPro" id="IPR006315">
    <property type="entry name" value="OM_autotransptr_brl_dom"/>
</dbReference>
<dbReference type="Proteomes" id="UP000383122">
    <property type="component" value="Unassembled WGS sequence"/>
</dbReference>
<dbReference type="PANTHER" id="PTHR35037">
    <property type="entry name" value="C-TERMINAL REGION OF AIDA-LIKE PROTEIN"/>
    <property type="match status" value="1"/>
</dbReference>
<dbReference type="SUPFAM" id="SSF51126">
    <property type="entry name" value="Pectin lyase-like"/>
    <property type="match status" value="2"/>
</dbReference>
<keyword evidence="5" id="KW-1185">Reference proteome</keyword>
<reference evidence="4 5" key="1">
    <citation type="submission" date="2019-08" db="EMBL/GenBank/DDBJ databases">
        <authorList>
            <person name="Peeters C."/>
        </authorList>
    </citation>
    <scope>NUCLEOTIDE SEQUENCE [LARGE SCALE GENOMIC DNA]</scope>
    <source>
        <strain evidence="4 5">LMG 31117</strain>
    </source>
</reference>
<name>A0A5E5AQ29_9BURK</name>
<feature type="domain" description="Autotransporter" evidence="3">
    <location>
        <begin position="1359"/>
        <end position="1636"/>
    </location>
</feature>
<proteinExistence type="predicted"/>
<evidence type="ECO:0000313" key="5">
    <source>
        <dbReference type="Proteomes" id="UP000383122"/>
    </source>
</evidence>
<dbReference type="SUPFAM" id="SSF103515">
    <property type="entry name" value="Autotransporter"/>
    <property type="match status" value="1"/>
</dbReference>
<dbReference type="InterPro" id="IPR011050">
    <property type="entry name" value="Pectin_lyase_fold/virulence"/>
</dbReference>